<dbReference type="Gene3D" id="2.40.170.20">
    <property type="entry name" value="TonB-dependent receptor, beta-barrel domain"/>
    <property type="match status" value="1"/>
</dbReference>
<evidence type="ECO:0000256" key="7">
    <source>
        <dbReference type="ARBA" id="ARBA00022729"/>
    </source>
</evidence>
<feature type="signal peptide" evidence="16">
    <location>
        <begin position="1"/>
        <end position="30"/>
    </location>
</feature>
<dbReference type="RefSeq" id="WP_161048693.1">
    <property type="nucleotide sequence ID" value="NZ_WWCR01000001.1"/>
</dbReference>
<dbReference type="InterPro" id="IPR037066">
    <property type="entry name" value="Plug_dom_sf"/>
</dbReference>
<keyword evidence="5" id="KW-0410">Iron transport</keyword>
<evidence type="ECO:0000259" key="17">
    <source>
        <dbReference type="Pfam" id="PF00593"/>
    </source>
</evidence>
<organism evidence="19 20">
    <name type="scientific">Duganella margarita</name>
    <dbReference type="NCBI Taxonomy" id="2692170"/>
    <lineage>
        <taxon>Bacteria</taxon>
        <taxon>Pseudomonadati</taxon>
        <taxon>Pseudomonadota</taxon>
        <taxon>Betaproteobacteria</taxon>
        <taxon>Burkholderiales</taxon>
        <taxon>Oxalobacteraceae</taxon>
        <taxon>Telluria group</taxon>
        <taxon>Duganella</taxon>
    </lineage>
</organism>
<comment type="caution">
    <text evidence="19">The sequence shown here is derived from an EMBL/GenBank/DDBJ whole genome shotgun (WGS) entry which is preliminary data.</text>
</comment>
<evidence type="ECO:0000256" key="5">
    <source>
        <dbReference type="ARBA" id="ARBA00022496"/>
    </source>
</evidence>
<evidence type="ECO:0000256" key="13">
    <source>
        <dbReference type="ARBA" id="ARBA00023237"/>
    </source>
</evidence>
<comment type="similarity">
    <text evidence="2 14 15">Belongs to the TonB-dependent receptor family.</text>
</comment>
<dbReference type="Gene3D" id="2.170.130.10">
    <property type="entry name" value="TonB-dependent receptor, plug domain"/>
    <property type="match status" value="1"/>
</dbReference>
<evidence type="ECO:0000256" key="15">
    <source>
        <dbReference type="RuleBase" id="RU003357"/>
    </source>
</evidence>
<dbReference type="GO" id="GO:0009279">
    <property type="term" value="C:cell outer membrane"/>
    <property type="evidence" value="ECO:0007669"/>
    <property type="project" value="UniProtKB-SubCell"/>
</dbReference>
<keyword evidence="3 14" id="KW-0813">Transport</keyword>
<evidence type="ECO:0000256" key="2">
    <source>
        <dbReference type="ARBA" id="ARBA00009810"/>
    </source>
</evidence>
<dbReference type="Proteomes" id="UP000469734">
    <property type="component" value="Unassembled WGS sequence"/>
</dbReference>
<keyword evidence="6 14" id="KW-0812">Transmembrane</keyword>
<keyword evidence="12 19" id="KW-0675">Receptor</keyword>
<gene>
    <name evidence="19" type="ORF">GTP56_01305</name>
</gene>
<evidence type="ECO:0000313" key="19">
    <source>
        <dbReference type="EMBL" id="MYM70833.1"/>
    </source>
</evidence>
<keyword evidence="8" id="KW-0408">Iron</keyword>
<dbReference type="PROSITE" id="PS52016">
    <property type="entry name" value="TONB_DEPENDENT_REC_3"/>
    <property type="match status" value="1"/>
</dbReference>
<evidence type="ECO:0000256" key="4">
    <source>
        <dbReference type="ARBA" id="ARBA00022452"/>
    </source>
</evidence>
<dbReference type="AlphaFoldDB" id="A0A7X4GWG9"/>
<evidence type="ECO:0000256" key="14">
    <source>
        <dbReference type="PROSITE-ProRule" id="PRU01360"/>
    </source>
</evidence>
<keyword evidence="10 15" id="KW-0798">TonB box</keyword>
<evidence type="ECO:0000256" key="6">
    <source>
        <dbReference type="ARBA" id="ARBA00022692"/>
    </source>
</evidence>
<dbReference type="PANTHER" id="PTHR32552">
    <property type="entry name" value="FERRICHROME IRON RECEPTOR-RELATED"/>
    <property type="match status" value="1"/>
</dbReference>
<dbReference type="PANTHER" id="PTHR32552:SF89">
    <property type="entry name" value="CATECHOLATE SIDEROPHORE RECEPTOR FIU"/>
    <property type="match status" value="1"/>
</dbReference>
<dbReference type="InterPro" id="IPR000531">
    <property type="entry name" value="Beta-barrel_TonB"/>
</dbReference>
<evidence type="ECO:0000256" key="1">
    <source>
        <dbReference type="ARBA" id="ARBA00004571"/>
    </source>
</evidence>
<evidence type="ECO:0000259" key="18">
    <source>
        <dbReference type="Pfam" id="PF07715"/>
    </source>
</evidence>
<evidence type="ECO:0000256" key="12">
    <source>
        <dbReference type="ARBA" id="ARBA00023170"/>
    </source>
</evidence>
<feature type="chain" id="PRO_5031123046" evidence="16">
    <location>
        <begin position="31"/>
        <end position="798"/>
    </location>
</feature>
<evidence type="ECO:0000256" key="16">
    <source>
        <dbReference type="SAM" id="SignalP"/>
    </source>
</evidence>
<name>A0A7X4GWG9_9BURK</name>
<feature type="domain" description="TonB-dependent receptor plug" evidence="18">
    <location>
        <begin position="61"/>
        <end position="159"/>
    </location>
</feature>
<dbReference type="Pfam" id="PF00593">
    <property type="entry name" value="TonB_dep_Rec_b-barrel"/>
    <property type="match status" value="1"/>
</dbReference>
<keyword evidence="9" id="KW-0406">Ion transport</keyword>
<keyword evidence="4 14" id="KW-1134">Transmembrane beta strand</keyword>
<dbReference type="InterPro" id="IPR039426">
    <property type="entry name" value="TonB-dep_rcpt-like"/>
</dbReference>
<reference evidence="19 20" key="1">
    <citation type="submission" date="2019-12" db="EMBL/GenBank/DDBJ databases">
        <title>Novel species isolated from a subtropical stream in China.</title>
        <authorList>
            <person name="Lu H."/>
        </authorList>
    </citation>
    <scope>NUCLEOTIDE SEQUENCE [LARGE SCALE GENOMIC DNA]</scope>
    <source>
        <strain evidence="19 20">FT134W</strain>
    </source>
</reference>
<evidence type="ECO:0000256" key="3">
    <source>
        <dbReference type="ARBA" id="ARBA00022448"/>
    </source>
</evidence>
<accession>A0A7X4GWG9</accession>
<evidence type="ECO:0000256" key="11">
    <source>
        <dbReference type="ARBA" id="ARBA00023136"/>
    </source>
</evidence>
<evidence type="ECO:0000256" key="10">
    <source>
        <dbReference type="ARBA" id="ARBA00023077"/>
    </source>
</evidence>
<dbReference type="GO" id="GO:0015344">
    <property type="term" value="F:siderophore uptake transmembrane transporter activity"/>
    <property type="evidence" value="ECO:0007669"/>
    <property type="project" value="TreeGrafter"/>
</dbReference>
<evidence type="ECO:0000256" key="9">
    <source>
        <dbReference type="ARBA" id="ARBA00023065"/>
    </source>
</evidence>
<evidence type="ECO:0000256" key="8">
    <source>
        <dbReference type="ARBA" id="ARBA00023004"/>
    </source>
</evidence>
<feature type="domain" description="TonB-dependent receptor-like beta-barrel" evidence="17">
    <location>
        <begin position="271"/>
        <end position="752"/>
    </location>
</feature>
<protein>
    <submittedName>
        <fullName evidence="19">TonB-dependent receptor</fullName>
    </submittedName>
</protein>
<proteinExistence type="inferred from homology"/>
<comment type="subcellular location">
    <subcellularLocation>
        <location evidence="1 14">Cell outer membrane</location>
        <topology evidence="1 14">Multi-pass membrane protein</topology>
    </subcellularLocation>
</comment>
<dbReference type="InterPro" id="IPR036942">
    <property type="entry name" value="Beta-barrel_TonB_sf"/>
</dbReference>
<keyword evidence="7 16" id="KW-0732">Signal</keyword>
<sequence>MQSKQSPVLRLSVIAVAAHLAALSAGAAFAQEAAEPAAVTPGKAEVVITGKKLGMGLMVTEDAPKARSTITAEELEKQRPTGNAYQALEMLPAVNSYNYDATGLFGGGLTMRGFNSDQIGATINGVPVNDSGNFAVYPQEYVDQENTCSQFVTQGSTDVDSPQVGATGGNFGITTCAPEKNQRVRAMQTFGQLNMRKSFVRYDTGALLDGKFTAFISGSHAESDKWKGKGGADRNHIDLGANYDWDRFNYIHATVLYNKAVNNNIYNPTLTELKANGYYFDYADTFKGHLTPGKGTVQNETTQSPVAYYGLSVNPFKNIIASAVSKFRLSENLDVAFTPYVWYGFGNGGTQQRAQSEKSFYNPATGKRDQAVDLNGDGDTLDTVLVASASVTRTVRPGANLAFIYTTDNHEIKTGVWWERARHEQTGPMLALTNDGNRADIWLQDGQIKRPDGHAADARDWISVSTAYQAFAQDTISLMDDKVKINVGVRTPYIKRDFTNFGDENNNVKPFTFNKTYNEVLPQLGARYRVTNDDQVFASVAKNMKAPPNFIFGNIGSNVVVDAGTLQPVSFKDTQPETSWSGDLGYRHQDSKFIASVTAFYTDFKNKQASSFDPETAKNTYLNIGAEKHSGLELEVGNTPINGWAFYGSLGFLKTELKDNQYGFAGTTRVLLPTAGKDAPNAPRRKAGLSVEYQDGPFWMRAKARATSKQYASLLNDEVAPGYTVFDLDGGYTFPNYGGLKRPKLTFNVSNLTSKQFRNPSSTTVINAQTYQGVAASSVARYYMAAPRFVSATLSVDF</sequence>
<keyword evidence="11 14" id="KW-0472">Membrane</keyword>
<dbReference type="SUPFAM" id="SSF56935">
    <property type="entry name" value="Porins"/>
    <property type="match status" value="1"/>
</dbReference>
<keyword evidence="13 14" id="KW-0998">Cell outer membrane</keyword>
<evidence type="ECO:0000313" key="20">
    <source>
        <dbReference type="Proteomes" id="UP000469734"/>
    </source>
</evidence>
<dbReference type="Pfam" id="PF07715">
    <property type="entry name" value="Plug"/>
    <property type="match status" value="1"/>
</dbReference>
<dbReference type="InterPro" id="IPR012910">
    <property type="entry name" value="Plug_dom"/>
</dbReference>
<dbReference type="EMBL" id="WWCR01000001">
    <property type="protein sequence ID" value="MYM70833.1"/>
    <property type="molecule type" value="Genomic_DNA"/>
</dbReference>